<evidence type="ECO:0000313" key="3">
    <source>
        <dbReference type="WBParaSite" id="TCNE_0001979901-mRNA-1"/>
    </source>
</evidence>
<dbReference type="WBParaSite" id="TCNE_0001979901-mRNA-1">
    <property type="protein sequence ID" value="TCNE_0001979901-mRNA-1"/>
    <property type="gene ID" value="TCNE_0001979901"/>
</dbReference>
<gene>
    <name evidence="1" type="ORF">TCNE_LOCUS19795</name>
</gene>
<sequence length="100" mass="11282">MTMNSEQWAARHFDQVTEPSLLSQAFSFISRSIFDPFKNSHMRFAESVRLDESAIADARTYMQRFPRPKEGNANIGGVPTDESVLKTNPGIEIDFTKLVG</sequence>
<keyword evidence="2" id="KW-1185">Reference proteome</keyword>
<protein>
    <submittedName>
        <fullName evidence="3">Cytochrome P450</fullName>
    </submittedName>
</protein>
<dbReference type="Proteomes" id="UP000050794">
    <property type="component" value="Unassembled WGS sequence"/>
</dbReference>
<reference evidence="1 2" key="2">
    <citation type="submission" date="2018-11" db="EMBL/GenBank/DDBJ databases">
        <authorList>
            <consortium name="Pathogen Informatics"/>
        </authorList>
    </citation>
    <scope>NUCLEOTIDE SEQUENCE [LARGE SCALE GENOMIC DNA]</scope>
</reference>
<name>A0A183VGC5_TOXCA</name>
<evidence type="ECO:0000313" key="1">
    <source>
        <dbReference type="EMBL" id="VDM51116.1"/>
    </source>
</evidence>
<dbReference type="EMBL" id="UYWY01027520">
    <property type="protein sequence ID" value="VDM51116.1"/>
    <property type="molecule type" value="Genomic_DNA"/>
</dbReference>
<evidence type="ECO:0000313" key="2">
    <source>
        <dbReference type="Proteomes" id="UP000050794"/>
    </source>
</evidence>
<accession>A0A183VGC5</accession>
<reference evidence="3" key="1">
    <citation type="submission" date="2016-06" db="UniProtKB">
        <authorList>
            <consortium name="WormBaseParasite"/>
        </authorList>
    </citation>
    <scope>IDENTIFICATION</scope>
</reference>
<proteinExistence type="predicted"/>
<organism evidence="2 3">
    <name type="scientific">Toxocara canis</name>
    <name type="common">Canine roundworm</name>
    <dbReference type="NCBI Taxonomy" id="6265"/>
    <lineage>
        <taxon>Eukaryota</taxon>
        <taxon>Metazoa</taxon>
        <taxon>Ecdysozoa</taxon>
        <taxon>Nematoda</taxon>
        <taxon>Chromadorea</taxon>
        <taxon>Rhabditida</taxon>
        <taxon>Spirurina</taxon>
        <taxon>Ascaridomorpha</taxon>
        <taxon>Ascaridoidea</taxon>
        <taxon>Toxocaridae</taxon>
        <taxon>Toxocara</taxon>
    </lineage>
</organism>
<dbReference type="AlphaFoldDB" id="A0A183VGC5"/>